<organism evidence="1 2">
    <name type="scientific">Paramuricea clavata</name>
    <name type="common">Red gorgonian</name>
    <name type="synonym">Violescent sea-whip</name>
    <dbReference type="NCBI Taxonomy" id="317549"/>
    <lineage>
        <taxon>Eukaryota</taxon>
        <taxon>Metazoa</taxon>
        <taxon>Cnidaria</taxon>
        <taxon>Anthozoa</taxon>
        <taxon>Octocorallia</taxon>
        <taxon>Malacalcyonacea</taxon>
        <taxon>Plexauridae</taxon>
        <taxon>Paramuricea</taxon>
    </lineage>
</organism>
<proteinExistence type="predicted"/>
<sequence>MIAHFSSRLYVASQVRDGNLDEFFEHENQAQNGAMRATKKADLVTCLEDL</sequence>
<name>A0A6S7LQX9_PARCT</name>
<gene>
    <name evidence="1" type="ORF">PACLA_8A036703</name>
</gene>
<keyword evidence="2" id="KW-1185">Reference proteome</keyword>
<reference evidence="1" key="1">
    <citation type="submission" date="2020-04" db="EMBL/GenBank/DDBJ databases">
        <authorList>
            <person name="Alioto T."/>
            <person name="Alioto T."/>
            <person name="Gomez Garrido J."/>
        </authorList>
    </citation>
    <scope>NUCLEOTIDE SEQUENCE</scope>
    <source>
        <strain evidence="1">A484AB</strain>
    </source>
</reference>
<evidence type="ECO:0000313" key="2">
    <source>
        <dbReference type="Proteomes" id="UP001152795"/>
    </source>
</evidence>
<dbReference type="EMBL" id="CACRXK020024557">
    <property type="protein sequence ID" value="CAB4038769.1"/>
    <property type="molecule type" value="Genomic_DNA"/>
</dbReference>
<comment type="caution">
    <text evidence="1">The sequence shown here is derived from an EMBL/GenBank/DDBJ whole genome shotgun (WGS) entry which is preliminary data.</text>
</comment>
<accession>A0A6S7LQX9</accession>
<dbReference type="Proteomes" id="UP001152795">
    <property type="component" value="Unassembled WGS sequence"/>
</dbReference>
<protein>
    <submittedName>
        <fullName evidence="1">Uncharacterized protein</fullName>
    </submittedName>
</protein>
<evidence type="ECO:0000313" key="1">
    <source>
        <dbReference type="EMBL" id="CAB4038769.1"/>
    </source>
</evidence>
<feature type="non-terminal residue" evidence="1">
    <location>
        <position position="50"/>
    </location>
</feature>
<dbReference type="AlphaFoldDB" id="A0A6S7LQX9"/>